<dbReference type="Proteomes" id="UP000197153">
    <property type="component" value="Chromosome 4"/>
</dbReference>
<dbReference type="AlphaFoldDB" id="A0A248K246"/>
<dbReference type="RefSeq" id="WP_088875435.1">
    <property type="nucleotide sequence ID" value="NZ_CP022113.1"/>
</dbReference>
<organism evidence="1 2">
    <name type="scientific">Nitrospirillum viridazoti CBAmc</name>
    <dbReference type="NCBI Taxonomy" id="1441467"/>
    <lineage>
        <taxon>Bacteria</taxon>
        <taxon>Pseudomonadati</taxon>
        <taxon>Pseudomonadota</taxon>
        <taxon>Alphaproteobacteria</taxon>
        <taxon>Rhodospirillales</taxon>
        <taxon>Azospirillaceae</taxon>
        <taxon>Nitrospirillum</taxon>
        <taxon>Nitrospirillum viridazoti</taxon>
    </lineage>
</organism>
<name>A0A248K246_9PROT</name>
<gene>
    <name evidence="1" type="ORF">Y958_29165</name>
</gene>
<evidence type="ECO:0000313" key="1">
    <source>
        <dbReference type="EMBL" id="ASG25045.1"/>
    </source>
</evidence>
<proteinExistence type="predicted"/>
<evidence type="ECO:0000313" key="2">
    <source>
        <dbReference type="Proteomes" id="UP000197153"/>
    </source>
</evidence>
<dbReference type="KEGG" id="nao:Y958_29165"/>
<sequence>MRHDLANLQPGETVLIHRVAWAQPPCSWPGRSAPRILTTIDGAIAGGVLALETDVTIAYKTEDFASAVAGTMEGWDMEVIIGAHTYKRKIQSLSHGG</sequence>
<dbReference type="EMBL" id="CP022113">
    <property type="protein sequence ID" value="ASG25045.1"/>
    <property type="molecule type" value="Genomic_DNA"/>
</dbReference>
<accession>A0A248K246</accession>
<reference evidence="1 2" key="1">
    <citation type="submission" date="2017-06" db="EMBL/GenBank/DDBJ databases">
        <title>Complete genome sequence of Nitrospirillum amazonense strain CBAmC, an endophytic nitrogen-fixing and plant growth-promoting bacterium, isolated from sugarcane.</title>
        <authorList>
            <person name="Schwab S."/>
            <person name="dos Santos Teixeira K.R."/>
            <person name="Simoes Araujo J.L."/>
            <person name="Soares Vidal M."/>
            <person name="Borges de Freitas H.R."/>
            <person name="Rivello Crivelaro A.L."/>
            <person name="Bueno de Camargo Nunes A."/>
            <person name="dos Santos C.M."/>
            <person name="Palmeira da Silva Rosa D."/>
            <person name="da Silva Padilha D."/>
            <person name="da Silva E."/>
            <person name="Araujo Terra L."/>
            <person name="Soares Mendes V."/>
            <person name="Farinelli L."/>
            <person name="Magalhaes Cruz L."/>
            <person name="Baldani J.I."/>
        </authorList>
    </citation>
    <scope>NUCLEOTIDE SEQUENCE [LARGE SCALE GENOMIC DNA]</scope>
    <source>
        <strain evidence="1 2">CBAmC</strain>
    </source>
</reference>
<keyword evidence="2" id="KW-1185">Reference proteome</keyword>
<protein>
    <submittedName>
        <fullName evidence="1">Uncharacterized protein</fullName>
    </submittedName>
</protein>